<accession>A0A9N8DDR3</accession>
<dbReference type="Gene3D" id="1.10.3970.10">
    <property type="entry name" value="BSD domain"/>
    <property type="match status" value="1"/>
</dbReference>
<feature type="compositionally biased region" description="Acidic residues" evidence="1">
    <location>
        <begin position="11"/>
        <end position="20"/>
    </location>
</feature>
<evidence type="ECO:0000313" key="2">
    <source>
        <dbReference type="EMBL" id="CAB9498841.1"/>
    </source>
</evidence>
<feature type="compositionally biased region" description="Basic and acidic residues" evidence="1">
    <location>
        <begin position="1"/>
        <end position="10"/>
    </location>
</feature>
<dbReference type="OrthoDB" id="47923at2759"/>
<gene>
    <name evidence="2" type="ORF">SEMRO_47_G027620.1</name>
</gene>
<organism evidence="2 3">
    <name type="scientific">Seminavis robusta</name>
    <dbReference type="NCBI Taxonomy" id="568900"/>
    <lineage>
        <taxon>Eukaryota</taxon>
        <taxon>Sar</taxon>
        <taxon>Stramenopiles</taxon>
        <taxon>Ochrophyta</taxon>
        <taxon>Bacillariophyta</taxon>
        <taxon>Bacillariophyceae</taxon>
        <taxon>Bacillariophycidae</taxon>
        <taxon>Naviculales</taxon>
        <taxon>Naviculaceae</taxon>
        <taxon>Seminavis</taxon>
    </lineage>
</organism>
<dbReference type="AlphaFoldDB" id="A0A9N8DDR3"/>
<reference evidence="2" key="1">
    <citation type="submission" date="2020-06" db="EMBL/GenBank/DDBJ databases">
        <authorList>
            <consortium name="Plant Systems Biology data submission"/>
        </authorList>
    </citation>
    <scope>NUCLEOTIDE SEQUENCE</scope>
    <source>
        <strain evidence="2">D6</strain>
    </source>
</reference>
<proteinExistence type="predicted"/>
<feature type="compositionally biased region" description="Basic and acidic residues" evidence="1">
    <location>
        <begin position="258"/>
        <end position="271"/>
    </location>
</feature>
<sequence>MSSEQKRNDGWDWDDEEEEQSQQKNTDDVLQESALTEGTGSTTSEEDSGWLGGFGADFRNIANSLKDAVPPTIGAIGDIASFVQRSALSVAAEIAQMERDSSDEEIAEFEDAIRLPWEILVKQDEAQSVYREDEGLKGQILGLSKINDSFLKPFSPKGSSPEEGCKFIVLDEPRIHLIRRLLGVDENLAATHARMSGRGNVKEIVFWTNYFFNCERVRKEHLDSLQSSSITSDRSNEPELKGASESRGPEDTGMVAAGEKETTADPKEGLRVDNQVSDPVSRSSSQNSLVLADDDEDELVPQAEDDVEEDDDSSYIQVNSNGIASPPCSLKSVEDLILVNKCLSEGK</sequence>
<feature type="compositionally biased region" description="Polar residues" evidence="1">
    <location>
        <begin position="274"/>
        <end position="289"/>
    </location>
</feature>
<name>A0A9N8DDR3_9STRA</name>
<feature type="compositionally biased region" description="Polar residues" evidence="1">
    <location>
        <begin position="224"/>
        <end position="233"/>
    </location>
</feature>
<feature type="region of interest" description="Disordered" evidence="1">
    <location>
        <begin position="224"/>
        <end position="326"/>
    </location>
</feature>
<comment type="caution">
    <text evidence="2">The sequence shown here is derived from an EMBL/GenBank/DDBJ whole genome shotgun (WGS) entry which is preliminary data.</text>
</comment>
<dbReference type="Proteomes" id="UP001153069">
    <property type="component" value="Unassembled WGS sequence"/>
</dbReference>
<evidence type="ECO:0000256" key="1">
    <source>
        <dbReference type="SAM" id="MobiDB-lite"/>
    </source>
</evidence>
<dbReference type="EMBL" id="CAICTM010000047">
    <property type="protein sequence ID" value="CAB9498841.1"/>
    <property type="molecule type" value="Genomic_DNA"/>
</dbReference>
<evidence type="ECO:0000313" key="3">
    <source>
        <dbReference type="Proteomes" id="UP001153069"/>
    </source>
</evidence>
<protein>
    <recommendedName>
        <fullName evidence="4">BSD domain-containing protein</fullName>
    </recommendedName>
</protein>
<dbReference type="InterPro" id="IPR035925">
    <property type="entry name" value="BSD_dom_sf"/>
</dbReference>
<feature type="compositionally biased region" description="Acidic residues" evidence="1">
    <location>
        <begin position="292"/>
        <end position="313"/>
    </location>
</feature>
<feature type="compositionally biased region" description="Basic and acidic residues" evidence="1">
    <location>
        <begin position="234"/>
        <end position="250"/>
    </location>
</feature>
<keyword evidence="3" id="KW-1185">Reference proteome</keyword>
<feature type="compositionally biased region" description="Polar residues" evidence="1">
    <location>
        <begin position="314"/>
        <end position="323"/>
    </location>
</feature>
<evidence type="ECO:0008006" key="4">
    <source>
        <dbReference type="Google" id="ProtNLM"/>
    </source>
</evidence>
<feature type="region of interest" description="Disordered" evidence="1">
    <location>
        <begin position="1"/>
        <end position="50"/>
    </location>
</feature>